<proteinExistence type="predicted"/>
<name>A0ABV0L7H3_9PSEU</name>
<keyword evidence="6" id="KW-1185">Reference proteome</keyword>
<dbReference type="InterPro" id="IPR001845">
    <property type="entry name" value="HTH_ArsR_DNA-bd_dom"/>
</dbReference>
<evidence type="ECO:0000313" key="5">
    <source>
        <dbReference type="EMBL" id="MEQ0557919.1"/>
    </source>
</evidence>
<dbReference type="RefSeq" id="WP_348947249.1">
    <property type="nucleotide sequence ID" value="NZ_JBDZYD010000001.1"/>
</dbReference>
<dbReference type="CDD" id="cd00090">
    <property type="entry name" value="HTH_ARSR"/>
    <property type="match status" value="1"/>
</dbReference>
<accession>A0ABV0L7H3</accession>
<dbReference type="EMBL" id="JBDZYD010000001">
    <property type="protein sequence ID" value="MEQ0557919.1"/>
    <property type="molecule type" value="Genomic_DNA"/>
</dbReference>
<evidence type="ECO:0000256" key="2">
    <source>
        <dbReference type="ARBA" id="ARBA00023125"/>
    </source>
</evidence>
<comment type="caution">
    <text evidence="5">The sequence shown here is derived from an EMBL/GenBank/DDBJ whole genome shotgun (WGS) entry which is preliminary data.</text>
</comment>
<feature type="domain" description="HTH arsR-type" evidence="4">
    <location>
        <begin position="248"/>
        <end position="318"/>
    </location>
</feature>
<sequence>MLRIHFEADDLARTRILEEPDPMWETLLSSHQLQGGAAPAVFGDWRSSVRARLDRSAALLFALAPPRGYSVDFLTPALGAYDLDSAIDGVLSTPRSVVRADLTALAAERRPPAWAPALADGCLDVLRRLGHAIRQYFAVALAPSWSAITGLVRADRLQRGHTLLNSGVEGLLATLHPTVRWNSPVLEVAYPVDQELHLGGRGLLLVPSMFCWQSPVTLLDPGRQPVLVYPVGRRPGWFGEAPSRSAEQLLGRTRAAVLEAICALSAPTTTELATELRISAASASQHATVLRESGLITTDRSGGAARHRPTGFGSALLTLGPANPAPVNDIREPRRRQAAYAL</sequence>
<dbReference type="SUPFAM" id="SSF46785">
    <property type="entry name" value="Winged helix' DNA-binding domain"/>
    <property type="match status" value="1"/>
</dbReference>
<protein>
    <submittedName>
        <fullName evidence="5">Helix-turn-helix domain-containing protein</fullName>
    </submittedName>
</protein>
<dbReference type="PANTHER" id="PTHR43132">
    <property type="entry name" value="ARSENICAL RESISTANCE OPERON REPRESSOR ARSR-RELATED"/>
    <property type="match status" value="1"/>
</dbReference>
<keyword evidence="2" id="KW-0238">DNA-binding</keyword>
<dbReference type="InterPro" id="IPR051011">
    <property type="entry name" value="Metal_resp_trans_reg"/>
</dbReference>
<dbReference type="InterPro" id="IPR036390">
    <property type="entry name" value="WH_DNA-bd_sf"/>
</dbReference>
<evidence type="ECO:0000259" key="4">
    <source>
        <dbReference type="SMART" id="SM00418"/>
    </source>
</evidence>
<dbReference type="SMART" id="SM00418">
    <property type="entry name" value="HTH_ARSR"/>
    <property type="match status" value="1"/>
</dbReference>
<dbReference type="InterPro" id="IPR036388">
    <property type="entry name" value="WH-like_DNA-bd_sf"/>
</dbReference>
<evidence type="ECO:0000313" key="6">
    <source>
        <dbReference type="Proteomes" id="UP001440984"/>
    </source>
</evidence>
<dbReference type="InterPro" id="IPR011991">
    <property type="entry name" value="ArsR-like_HTH"/>
</dbReference>
<reference evidence="5 6" key="1">
    <citation type="submission" date="2024-05" db="EMBL/GenBank/DDBJ databases">
        <authorList>
            <person name="Zhao H."/>
            <person name="Xu Y."/>
            <person name="Lin S."/>
            <person name="Spain J.C."/>
            <person name="Zhou N.-Y."/>
        </authorList>
    </citation>
    <scope>NUCLEOTIDE SEQUENCE [LARGE SCALE GENOMIC DNA]</scope>
    <source>
        <strain evidence="5 6">NEAU-NG30</strain>
    </source>
</reference>
<dbReference type="Proteomes" id="UP001440984">
    <property type="component" value="Unassembled WGS sequence"/>
</dbReference>
<keyword evidence="1" id="KW-0805">Transcription regulation</keyword>
<keyword evidence="3" id="KW-0804">Transcription</keyword>
<gene>
    <name evidence="5" type="ORF">ABJI51_02465</name>
</gene>
<organism evidence="5 6">
    <name type="scientific">Amycolatopsis melonis</name>
    <dbReference type="NCBI Taxonomy" id="3156488"/>
    <lineage>
        <taxon>Bacteria</taxon>
        <taxon>Bacillati</taxon>
        <taxon>Actinomycetota</taxon>
        <taxon>Actinomycetes</taxon>
        <taxon>Pseudonocardiales</taxon>
        <taxon>Pseudonocardiaceae</taxon>
        <taxon>Amycolatopsis</taxon>
    </lineage>
</organism>
<evidence type="ECO:0000256" key="3">
    <source>
        <dbReference type="ARBA" id="ARBA00023163"/>
    </source>
</evidence>
<dbReference type="PANTHER" id="PTHR43132:SF8">
    <property type="entry name" value="HTH-TYPE TRANSCRIPTIONAL REGULATOR KMTR"/>
    <property type="match status" value="1"/>
</dbReference>
<evidence type="ECO:0000256" key="1">
    <source>
        <dbReference type="ARBA" id="ARBA00023015"/>
    </source>
</evidence>
<dbReference type="Gene3D" id="1.10.10.10">
    <property type="entry name" value="Winged helix-like DNA-binding domain superfamily/Winged helix DNA-binding domain"/>
    <property type="match status" value="1"/>
</dbReference>